<dbReference type="GeneID" id="36587568"/>
<evidence type="ECO:0000313" key="4">
    <source>
        <dbReference type="Proteomes" id="UP000235371"/>
    </source>
</evidence>
<dbReference type="InParanoid" id="A0A2J6TNC3"/>
<evidence type="ECO:0000313" key="3">
    <source>
        <dbReference type="EMBL" id="PMD64517.1"/>
    </source>
</evidence>
<evidence type="ECO:0000256" key="2">
    <source>
        <dbReference type="SAM" id="Phobius"/>
    </source>
</evidence>
<feature type="transmembrane region" description="Helical" evidence="2">
    <location>
        <begin position="307"/>
        <end position="327"/>
    </location>
</feature>
<protein>
    <submittedName>
        <fullName evidence="3">Uncharacterized protein</fullName>
    </submittedName>
</protein>
<feature type="transmembrane region" description="Helical" evidence="2">
    <location>
        <begin position="76"/>
        <end position="98"/>
    </location>
</feature>
<feature type="transmembrane region" description="Helical" evidence="2">
    <location>
        <begin position="51"/>
        <end position="70"/>
    </location>
</feature>
<keyword evidence="2" id="KW-1133">Transmembrane helix</keyword>
<organism evidence="3 4">
    <name type="scientific">Hyaloscypha bicolor E</name>
    <dbReference type="NCBI Taxonomy" id="1095630"/>
    <lineage>
        <taxon>Eukaryota</taxon>
        <taxon>Fungi</taxon>
        <taxon>Dikarya</taxon>
        <taxon>Ascomycota</taxon>
        <taxon>Pezizomycotina</taxon>
        <taxon>Leotiomycetes</taxon>
        <taxon>Helotiales</taxon>
        <taxon>Hyaloscyphaceae</taxon>
        <taxon>Hyaloscypha</taxon>
        <taxon>Hyaloscypha bicolor</taxon>
    </lineage>
</organism>
<feature type="region of interest" description="Disordered" evidence="1">
    <location>
        <begin position="219"/>
        <end position="238"/>
    </location>
</feature>
<dbReference type="AlphaFoldDB" id="A0A2J6TNC3"/>
<dbReference type="Proteomes" id="UP000235371">
    <property type="component" value="Unassembled WGS sequence"/>
</dbReference>
<gene>
    <name evidence="3" type="ORF">K444DRAFT_608998</name>
</gene>
<dbReference type="EMBL" id="KZ613753">
    <property type="protein sequence ID" value="PMD64517.1"/>
    <property type="molecule type" value="Genomic_DNA"/>
</dbReference>
<reference evidence="3 4" key="1">
    <citation type="submission" date="2016-04" db="EMBL/GenBank/DDBJ databases">
        <title>A degradative enzymes factory behind the ericoid mycorrhizal symbiosis.</title>
        <authorList>
            <consortium name="DOE Joint Genome Institute"/>
            <person name="Martino E."/>
            <person name="Morin E."/>
            <person name="Grelet G."/>
            <person name="Kuo A."/>
            <person name="Kohler A."/>
            <person name="Daghino S."/>
            <person name="Barry K."/>
            <person name="Choi C."/>
            <person name="Cichocki N."/>
            <person name="Clum A."/>
            <person name="Copeland A."/>
            <person name="Hainaut M."/>
            <person name="Haridas S."/>
            <person name="Labutti K."/>
            <person name="Lindquist E."/>
            <person name="Lipzen A."/>
            <person name="Khouja H.-R."/>
            <person name="Murat C."/>
            <person name="Ohm R."/>
            <person name="Olson A."/>
            <person name="Spatafora J."/>
            <person name="Veneault-Fourrey C."/>
            <person name="Henrissat B."/>
            <person name="Grigoriev I."/>
            <person name="Martin F."/>
            <person name="Perotto S."/>
        </authorList>
    </citation>
    <scope>NUCLEOTIDE SEQUENCE [LARGE SCALE GENOMIC DNA]</scope>
    <source>
        <strain evidence="3 4">E</strain>
    </source>
</reference>
<keyword evidence="4" id="KW-1185">Reference proteome</keyword>
<sequence length="329" mass="37826">MYEELNTVLSAELVSLSPKQKFFLSLLLLFVIPSIRVTIFKFLPSSSIKHLFLFPAAQVFVVEFLFRSPSISVSHVLVTFLVLAAVILNITYFNYILFHQRVLREYGNQSNEIESFELAWECSFPVNVVQQVGTNLVMVLICRHLGYSGLSISRTILLGFVSIWTERVCIQLVWYFGSPPEKNPYRVFFTHWGSCADKGHWLLQLEDCRYHIMKRHGSSTADLSPAPRSEQAHAPPPQESLYIPFCQYGIVGLSDRHTLGQWEDFIQKCIQPGGYNVSNQSCQEYVIFNMYYLCYPPLFNMSDTKSLGPIILVVFLSYAPLLYRLLFQI</sequence>
<evidence type="ECO:0000256" key="1">
    <source>
        <dbReference type="SAM" id="MobiDB-lite"/>
    </source>
</evidence>
<keyword evidence="2" id="KW-0812">Transmembrane</keyword>
<name>A0A2J6TNC3_9HELO</name>
<keyword evidence="2" id="KW-0472">Membrane</keyword>
<feature type="transmembrane region" description="Helical" evidence="2">
    <location>
        <begin position="22"/>
        <end position="39"/>
    </location>
</feature>
<dbReference type="RefSeq" id="XP_024741421.1">
    <property type="nucleotide sequence ID" value="XM_024879491.1"/>
</dbReference>
<proteinExistence type="predicted"/>
<accession>A0A2J6TNC3</accession>